<proteinExistence type="predicted"/>
<protein>
    <recommendedName>
        <fullName evidence="4">Ig-like domain-containing protein</fullName>
    </recommendedName>
</protein>
<dbReference type="Proteomes" id="UP000324632">
    <property type="component" value="Chromosome 4"/>
</dbReference>
<dbReference type="InterPro" id="IPR013783">
    <property type="entry name" value="Ig-like_fold"/>
</dbReference>
<sequence length="128" mass="14620">MWKNITQQEGMLFLTFLNISMDDAGLYRCKNQNSVSHHINVTVTARLTSAYDTPTVRAGFHRDRTSDERLSANRTQSKGCKNNVRSTEEEEENPLVYASLNHQAISRGPRTIVQQETEPSEYAAIKFR</sequence>
<accession>A0A5A9PN76</accession>
<gene>
    <name evidence="2" type="ORF">E1301_Tti019765</name>
</gene>
<dbReference type="GO" id="GO:0002768">
    <property type="term" value="P:immune response-regulating cell surface receptor signaling pathway"/>
    <property type="evidence" value="ECO:0007669"/>
    <property type="project" value="InterPro"/>
</dbReference>
<dbReference type="CDD" id="cd00096">
    <property type="entry name" value="Ig"/>
    <property type="match status" value="1"/>
</dbReference>
<dbReference type="PANTHER" id="PTHR37996:SF1">
    <property type="entry name" value="B- AND T-LYMPHOCYTE ATTENUATOR"/>
    <property type="match status" value="1"/>
</dbReference>
<dbReference type="GO" id="GO:0005886">
    <property type="term" value="C:plasma membrane"/>
    <property type="evidence" value="ECO:0007669"/>
    <property type="project" value="InterPro"/>
</dbReference>
<feature type="compositionally biased region" description="Basic and acidic residues" evidence="1">
    <location>
        <begin position="60"/>
        <end position="71"/>
    </location>
</feature>
<comment type="caution">
    <text evidence="2">The sequence shown here is derived from an EMBL/GenBank/DDBJ whole genome shotgun (WGS) entry which is preliminary data.</text>
</comment>
<organism evidence="2 3">
    <name type="scientific">Triplophysa tibetana</name>
    <dbReference type="NCBI Taxonomy" id="1572043"/>
    <lineage>
        <taxon>Eukaryota</taxon>
        <taxon>Metazoa</taxon>
        <taxon>Chordata</taxon>
        <taxon>Craniata</taxon>
        <taxon>Vertebrata</taxon>
        <taxon>Euteleostomi</taxon>
        <taxon>Actinopterygii</taxon>
        <taxon>Neopterygii</taxon>
        <taxon>Teleostei</taxon>
        <taxon>Ostariophysi</taxon>
        <taxon>Cypriniformes</taxon>
        <taxon>Nemacheilidae</taxon>
        <taxon>Triplophysa</taxon>
    </lineage>
</organism>
<dbReference type="AlphaFoldDB" id="A0A5A9PN76"/>
<evidence type="ECO:0000256" key="1">
    <source>
        <dbReference type="SAM" id="MobiDB-lite"/>
    </source>
</evidence>
<dbReference type="Gene3D" id="2.60.40.10">
    <property type="entry name" value="Immunoglobulins"/>
    <property type="match status" value="1"/>
</dbReference>
<evidence type="ECO:0008006" key="4">
    <source>
        <dbReference type="Google" id="ProtNLM"/>
    </source>
</evidence>
<dbReference type="InterPro" id="IPR036179">
    <property type="entry name" value="Ig-like_dom_sf"/>
</dbReference>
<feature type="compositionally biased region" description="Polar residues" evidence="1">
    <location>
        <begin position="72"/>
        <end position="85"/>
    </location>
</feature>
<dbReference type="InterPro" id="IPR039257">
    <property type="entry name" value="BTLA"/>
</dbReference>
<dbReference type="SUPFAM" id="SSF48726">
    <property type="entry name" value="Immunoglobulin"/>
    <property type="match status" value="1"/>
</dbReference>
<dbReference type="GO" id="GO:0038023">
    <property type="term" value="F:signaling receptor activity"/>
    <property type="evidence" value="ECO:0007669"/>
    <property type="project" value="InterPro"/>
</dbReference>
<evidence type="ECO:0000313" key="3">
    <source>
        <dbReference type="Proteomes" id="UP000324632"/>
    </source>
</evidence>
<evidence type="ECO:0000313" key="2">
    <source>
        <dbReference type="EMBL" id="KAA0722217.1"/>
    </source>
</evidence>
<dbReference type="EMBL" id="SOYY01000004">
    <property type="protein sequence ID" value="KAA0722217.1"/>
    <property type="molecule type" value="Genomic_DNA"/>
</dbReference>
<keyword evidence="3" id="KW-1185">Reference proteome</keyword>
<dbReference type="PANTHER" id="PTHR37996">
    <property type="entry name" value="B- AND T-LYMPHOCYTE ATTENUATOR"/>
    <property type="match status" value="1"/>
</dbReference>
<reference evidence="2 3" key="1">
    <citation type="journal article" date="2019" name="Mol. Ecol. Resour.">
        <title>Chromosome-level genome assembly of Triplophysa tibetana, a fish adapted to the harsh high-altitude environment of the Tibetan Plateau.</title>
        <authorList>
            <person name="Yang X."/>
            <person name="Liu H."/>
            <person name="Ma Z."/>
            <person name="Zou Y."/>
            <person name="Zou M."/>
            <person name="Mao Y."/>
            <person name="Li X."/>
            <person name="Wang H."/>
            <person name="Chen T."/>
            <person name="Wang W."/>
            <person name="Yang R."/>
        </authorList>
    </citation>
    <scope>NUCLEOTIDE SEQUENCE [LARGE SCALE GENOMIC DNA]</scope>
    <source>
        <strain evidence="2">TTIB1903HZAU</strain>
        <tissue evidence="2">Muscle</tissue>
    </source>
</reference>
<feature type="region of interest" description="Disordered" evidence="1">
    <location>
        <begin position="58"/>
        <end position="92"/>
    </location>
</feature>
<name>A0A5A9PN76_9TELE</name>